<sequence length="71" mass="7927">MDHQAACFSRVPSSRILVPDAFYWARPIKQSDGRLTVVEVSTVFGYGTMTAAPVRRPARRSLRASFARSRA</sequence>
<comment type="caution">
    <text evidence="1">The sequence shown here is derived from an EMBL/GenBank/DDBJ whole genome shotgun (WGS) entry which is preliminary data.</text>
</comment>
<proteinExistence type="predicted"/>
<dbReference type="AlphaFoldDB" id="A0AAE8Q5H4"/>
<accession>A0AAE8Q5H4</accession>
<keyword evidence="1" id="KW-0614">Plasmid</keyword>
<protein>
    <submittedName>
        <fullName evidence="1">Uncharacterized protein</fullName>
    </submittedName>
</protein>
<dbReference type="EMBL" id="SIKX01000003">
    <property type="protein sequence ID" value="TBF05127.1"/>
    <property type="molecule type" value="Genomic_DNA"/>
</dbReference>
<evidence type="ECO:0000313" key="2">
    <source>
        <dbReference type="Proteomes" id="UP000291892"/>
    </source>
</evidence>
<evidence type="ECO:0000313" key="1">
    <source>
        <dbReference type="EMBL" id="TBF05127.1"/>
    </source>
</evidence>
<geneLocation type="plasmid" evidence="1">
    <name>pSM42_Rh02_Rh04</name>
</geneLocation>
<name>A0AAE8Q5H4_9HYPH</name>
<reference evidence="1 2" key="1">
    <citation type="submission" date="2019-02" db="EMBL/GenBank/DDBJ databases">
        <title>The genomic architecture of introgression among sibling species of bacteria.</title>
        <authorList>
            <person name="Cavassim M.I.A."/>
            <person name="Moeskjaer S."/>
            <person name="Moslemi C."/>
            <person name="Fields B."/>
            <person name="Bachmann A."/>
            <person name="Vilhjalmsson B."/>
            <person name="Schierup M.H."/>
            <person name="Young J.P.W."/>
            <person name="Andersen S.U."/>
        </authorList>
    </citation>
    <scope>NUCLEOTIDE SEQUENCE [LARGE SCALE GENOMIC DNA]</scope>
    <source>
        <strain evidence="1 2">SM42</strain>
        <plasmid evidence="1">pSM42_Rh02_Rh04</plasmid>
    </source>
</reference>
<organism evidence="1 2">
    <name type="scientific">Rhizobium ruizarguesonis</name>
    <dbReference type="NCBI Taxonomy" id="2081791"/>
    <lineage>
        <taxon>Bacteria</taxon>
        <taxon>Pseudomonadati</taxon>
        <taxon>Pseudomonadota</taxon>
        <taxon>Alphaproteobacteria</taxon>
        <taxon>Hyphomicrobiales</taxon>
        <taxon>Rhizobiaceae</taxon>
        <taxon>Rhizobium/Agrobacterium group</taxon>
        <taxon>Rhizobium</taxon>
    </lineage>
</organism>
<dbReference type="Proteomes" id="UP000291892">
    <property type="component" value="Unassembled WGS sequence"/>
</dbReference>
<gene>
    <name evidence="1" type="ORF">ELG94_30950</name>
</gene>